<proteinExistence type="predicted"/>
<evidence type="ECO:0000256" key="1">
    <source>
        <dbReference type="SAM" id="SignalP"/>
    </source>
</evidence>
<keyword evidence="1" id="KW-0732">Signal</keyword>
<protein>
    <submittedName>
        <fullName evidence="2">Uncharacterized protein</fullName>
    </submittedName>
</protein>
<accession>K1XHQ5</accession>
<evidence type="ECO:0000313" key="2">
    <source>
        <dbReference type="EMBL" id="EKD29870.1"/>
    </source>
</evidence>
<feature type="non-terminal residue" evidence="2">
    <location>
        <position position="69"/>
    </location>
</feature>
<name>K1XHQ5_9BACT</name>
<dbReference type="AlphaFoldDB" id="K1XHQ5"/>
<reference evidence="2" key="1">
    <citation type="journal article" date="2012" name="Science">
        <title>Fermentation, hydrogen, and sulfur metabolism in multiple uncultivated bacterial phyla.</title>
        <authorList>
            <person name="Wrighton K.C."/>
            <person name="Thomas B.C."/>
            <person name="Sharon I."/>
            <person name="Miller C.S."/>
            <person name="Castelle C.J."/>
            <person name="VerBerkmoes N.C."/>
            <person name="Wilkins M.J."/>
            <person name="Hettich R.L."/>
            <person name="Lipton M.S."/>
            <person name="Williams K.H."/>
            <person name="Long P.E."/>
            <person name="Banfield J.F."/>
        </authorList>
    </citation>
    <scope>NUCLEOTIDE SEQUENCE [LARGE SCALE GENOMIC DNA]</scope>
</reference>
<sequence>MKKNIARFILIPYIVSVCMPIQSSFAGNFDVTLHAGSTSTDGVSWNSSVVSIKPGQYVRMVSMATNNTA</sequence>
<dbReference type="EMBL" id="AMFJ01034233">
    <property type="protein sequence ID" value="EKD29870.1"/>
    <property type="molecule type" value="Genomic_DNA"/>
</dbReference>
<organism evidence="2">
    <name type="scientific">uncultured bacterium</name>
    <name type="common">gcode 4</name>
    <dbReference type="NCBI Taxonomy" id="1234023"/>
    <lineage>
        <taxon>Bacteria</taxon>
        <taxon>environmental samples</taxon>
    </lineage>
</organism>
<feature type="chain" id="PRO_5022821655" evidence="1">
    <location>
        <begin position="27"/>
        <end position="69"/>
    </location>
</feature>
<feature type="signal peptide" evidence="1">
    <location>
        <begin position="1"/>
        <end position="26"/>
    </location>
</feature>
<gene>
    <name evidence="2" type="ORF">ACD_78C00233G0001</name>
</gene>
<comment type="caution">
    <text evidence="2">The sequence shown here is derived from an EMBL/GenBank/DDBJ whole genome shotgun (WGS) entry which is preliminary data.</text>
</comment>